<evidence type="ECO:0000313" key="4">
    <source>
        <dbReference type="Proteomes" id="UP000266178"/>
    </source>
</evidence>
<dbReference type="Gene3D" id="1.25.40.10">
    <property type="entry name" value="Tetratricopeptide repeat domain"/>
    <property type="match status" value="2"/>
</dbReference>
<dbReference type="Pfam" id="PF13432">
    <property type="entry name" value="TPR_16"/>
    <property type="match status" value="1"/>
</dbReference>
<evidence type="ECO:0000256" key="2">
    <source>
        <dbReference type="SAM" id="Coils"/>
    </source>
</evidence>
<evidence type="ECO:0000256" key="1">
    <source>
        <dbReference type="PROSITE-ProRule" id="PRU00339"/>
    </source>
</evidence>
<feature type="repeat" description="TPR" evidence="1">
    <location>
        <begin position="708"/>
        <end position="741"/>
    </location>
</feature>
<dbReference type="Pfam" id="PF13424">
    <property type="entry name" value="TPR_12"/>
    <property type="match status" value="1"/>
</dbReference>
<dbReference type="PANTHER" id="PTHR12558:SF13">
    <property type="entry name" value="CELL DIVISION CYCLE PROTEIN 27 HOMOLOG"/>
    <property type="match status" value="1"/>
</dbReference>
<dbReference type="InterPro" id="IPR027417">
    <property type="entry name" value="P-loop_NTPase"/>
</dbReference>
<accession>A0A399FDL2</accession>
<dbReference type="PANTHER" id="PTHR12558">
    <property type="entry name" value="CELL DIVISION CYCLE 16,23,27"/>
    <property type="match status" value="1"/>
</dbReference>
<sequence length="802" mass="87520">MKVMQLRTLGGLELAGSNLRRGAFKPLLLLAYLALEGPKPRRFLAELFWPEAADPLNSLKVVLHRLRQLGVVFADEERAWTTLGCDALEVREELRAGRLAKAIHLYQGAFLEGAGGEGGEELEEWIFSTREALAREVRLAYLELAEREAATGRFAEAATAAEAAYRLPGAPPPEPEELPRFYPLLLAGGNPLAEHIKREAQELGLELSLSGEAARGRLRQSFVGRKRELEKLLGLRPGEWAWVRGGAGMGKTALLRRLEPGGIYLPARSGLPYATLEPLLGPALNTPDVLLRTLSSQEGLWLIDGWNRMDAESRGLLVRLRDLRSRVRVVVASRDKPPFEPDAVLELGPLSSDELAAHPGAYEATGGLPALVGAFLRSEPLEGVLESRLEPLSEGGRMVYGALSLLETPNLATVRKALGLGATEVAQALEELFTAGLLEPSGSVRARSVARSWLSARPALETRLVLGLAPLLPDLEAFPLYRQARALGGASELPGMHRAYKAWAEELLRRGFPQRAAETLAEVPADPQLNLLRARALERAGQYREALEALQGLPDEHEVLALKGTLLWRLGKLGEAKALAERALEGETRARAEALNTLGHLALAAGHFSEATGFFRRAANLWQLLGEDTRWIEALNNEAMSQIYAGEAAEELLAKVLAAAQHNPAVQSRILINLGMALEQRKDYPEAEKVYTQAAALALEAGTLDTSARAWNNIGVVLHYQNRRVEAEEAYRQALALARQAGETLIMAMALANLAELLSDVEALEEAILLLEKSGHQDMAERYKAELQALRSHQGNGPTRPR</sequence>
<dbReference type="InterPro" id="IPR019734">
    <property type="entry name" value="TPR_rpt"/>
</dbReference>
<evidence type="ECO:0000313" key="3">
    <source>
        <dbReference type="EMBL" id="RIH93875.1"/>
    </source>
</evidence>
<dbReference type="SUPFAM" id="SSF52540">
    <property type="entry name" value="P-loop containing nucleoside triphosphate hydrolases"/>
    <property type="match status" value="1"/>
</dbReference>
<gene>
    <name evidence="3" type="ORF">Mgrana_00224</name>
</gene>
<dbReference type="SMART" id="SM00028">
    <property type="entry name" value="TPR"/>
    <property type="match status" value="4"/>
</dbReference>
<keyword evidence="2" id="KW-0175">Coiled coil</keyword>
<dbReference type="SUPFAM" id="SSF48452">
    <property type="entry name" value="TPR-like"/>
    <property type="match status" value="2"/>
</dbReference>
<proteinExistence type="predicted"/>
<comment type="caution">
    <text evidence="3">The sequence shown here is derived from an EMBL/GenBank/DDBJ whole genome shotgun (WGS) entry which is preliminary data.</text>
</comment>
<reference evidence="3 4" key="1">
    <citation type="submission" date="2018-08" db="EMBL/GenBank/DDBJ databases">
        <title>Meiothermus granaticius genome AF-68 sequencing project.</title>
        <authorList>
            <person name="Da Costa M.S."/>
            <person name="Albuquerque L."/>
            <person name="Raposo P."/>
            <person name="Froufe H.J.C."/>
            <person name="Barroso C.S."/>
            <person name="Egas C."/>
        </authorList>
    </citation>
    <scope>NUCLEOTIDE SEQUENCE [LARGE SCALE GENOMIC DNA]</scope>
    <source>
        <strain evidence="3 4">AF-68</strain>
    </source>
</reference>
<dbReference type="PROSITE" id="PS50005">
    <property type="entry name" value="TPR"/>
    <property type="match status" value="1"/>
</dbReference>
<keyword evidence="4" id="KW-1185">Reference proteome</keyword>
<organism evidence="3 4">
    <name type="scientific">Meiothermus granaticius NBRC 107808</name>
    <dbReference type="NCBI Taxonomy" id="1227551"/>
    <lineage>
        <taxon>Bacteria</taxon>
        <taxon>Thermotogati</taxon>
        <taxon>Deinococcota</taxon>
        <taxon>Deinococci</taxon>
        <taxon>Thermales</taxon>
        <taxon>Thermaceae</taxon>
        <taxon>Meiothermus</taxon>
    </lineage>
</organism>
<keyword evidence="1" id="KW-0802">TPR repeat</keyword>
<name>A0A399FDL2_9DEIN</name>
<dbReference type="EMBL" id="QWLB01000002">
    <property type="protein sequence ID" value="RIH93875.1"/>
    <property type="molecule type" value="Genomic_DNA"/>
</dbReference>
<feature type="coiled-coil region" evidence="2">
    <location>
        <begin position="747"/>
        <end position="774"/>
    </location>
</feature>
<dbReference type="InterPro" id="IPR011990">
    <property type="entry name" value="TPR-like_helical_dom_sf"/>
</dbReference>
<dbReference type="AlphaFoldDB" id="A0A399FDL2"/>
<protein>
    <submittedName>
        <fullName evidence="3">Type IV pilus biogenesis/stability protein PilW</fullName>
    </submittedName>
</protein>
<dbReference type="Proteomes" id="UP000266178">
    <property type="component" value="Unassembled WGS sequence"/>
</dbReference>